<accession>A0ABW0S9K9</accession>
<dbReference type="InterPro" id="IPR045601">
    <property type="entry name" value="DUF6455"/>
</dbReference>
<protein>
    <submittedName>
        <fullName evidence="2">DUF6455 family protein</fullName>
    </submittedName>
</protein>
<dbReference type="RefSeq" id="WP_209838100.1">
    <property type="nucleotide sequence ID" value="NZ_JAGGJP010000002.1"/>
</dbReference>
<dbReference type="Pfam" id="PF20056">
    <property type="entry name" value="DUF6455"/>
    <property type="match status" value="1"/>
</dbReference>
<reference evidence="3" key="1">
    <citation type="journal article" date="2019" name="Int. J. Syst. Evol. Microbiol.">
        <title>The Global Catalogue of Microorganisms (GCM) 10K type strain sequencing project: providing services to taxonomists for standard genome sequencing and annotation.</title>
        <authorList>
            <consortium name="The Broad Institute Genomics Platform"/>
            <consortium name="The Broad Institute Genome Sequencing Center for Infectious Disease"/>
            <person name="Wu L."/>
            <person name="Ma J."/>
        </authorList>
    </citation>
    <scope>NUCLEOTIDE SEQUENCE [LARGE SCALE GENOMIC DNA]</scope>
    <source>
        <strain evidence="3">KACC 11588</strain>
    </source>
</reference>
<organism evidence="2 3">
    <name type="scientific">Rubellimicrobium aerolatum</name>
    <dbReference type="NCBI Taxonomy" id="490979"/>
    <lineage>
        <taxon>Bacteria</taxon>
        <taxon>Pseudomonadati</taxon>
        <taxon>Pseudomonadota</taxon>
        <taxon>Alphaproteobacteria</taxon>
        <taxon>Rhodobacterales</taxon>
        <taxon>Roseobacteraceae</taxon>
        <taxon>Rubellimicrobium</taxon>
    </lineage>
</organism>
<dbReference type="Proteomes" id="UP001596056">
    <property type="component" value="Unassembled WGS sequence"/>
</dbReference>
<evidence type="ECO:0000313" key="3">
    <source>
        <dbReference type="Proteomes" id="UP001596056"/>
    </source>
</evidence>
<sequence>MTVIREALATWHERREREREIAHITPQEIADYGLSPQEFRDIALMPEEQIRRMEEMARLNGLDPARLDDDRPLQIAVALTCAHCQEQGRCRRALRDGADRDDTDFCNNSETYRMLAAE</sequence>
<name>A0ABW0S9K9_9RHOB</name>
<dbReference type="EMBL" id="JBHSNA010000002">
    <property type="protein sequence ID" value="MFC5565584.1"/>
    <property type="molecule type" value="Genomic_DNA"/>
</dbReference>
<feature type="domain" description="DUF6455" evidence="1">
    <location>
        <begin position="48"/>
        <end position="117"/>
    </location>
</feature>
<gene>
    <name evidence="2" type="ORF">ACFPOC_04035</name>
</gene>
<evidence type="ECO:0000259" key="1">
    <source>
        <dbReference type="Pfam" id="PF20056"/>
    </source>
</evidence>
<keyword evidence="3" id="KW-1185">Reference proteome</keyword>
<evidence type="ECO:0000313" key="2">
    <source>
        <dbReference type="EMBL" id="MFC5565584.1"/>
    </source>
</evidence>
<comment type="caution">
    <text evidence="2">The sequence shown here is derived from an EMBL/GenBank/DDBJ whole genome shotgun (WGS) entry which is preliminary data.</text>
</comment>
<proteinExistence type="predicted"/>